<dbReference type="Gene3D" id="3.90.550.10">
    <property type="entry name" value="Spore Coat Polysaccharide Biosynthesis Protein SpsA, Chain A"/>
    <property type="match status" value="1"/>
</dbReference>
<dbReference type="Proteomes" id="UP000216057">
    <property type="component" value="Unassembled WGS sequence"/>
</dbReference>
<proteinExistence type="predicted"/>
<dbReference type="EMBL" id="CP062938">
    <property type="protein sequence ID" value="QOL32446.1"/>
    <property type="molecule type" value="Genomic_DNA"/>
</dbReference>
<evidence type="ECO:0000259" key="1">
    <source>
        <dbReference type="Pfam" id="PF00535"/>
    </source>
</evidence>
<dbReference type="Pfam" id="PF00535">
    <property type="entry name" value="Glycos_transf_2"/>
    <property type="match status" value="1"/>
</dbReference>
<dbReference type="CDD" id="cd00761">
    <property type="entry name" value="Glyco_tranf_GTA_type"/>
    <property type="match status" value="1"/>
</dbReference>
<keyword evidence="5" id="KW-1185">Reference proteome</keyword>
<dbReference type="RefSeq" id="WP_158217250.1">
    <property type="nucleotide sequence ID" value="NZ_CP062938.1"/>
</dbReference>
<dbReference type="Proteomes" id="UP000593943">
    <property type="component" value="Chromosome"/>
</dbReference>
<dbReference type="GO" id="GO:0016758">
    <property type="term" value="F:hexosyltransferase activity"/>
    <property type="evidence" value="ECO:0007669"/>
    <property type="project" value="UniProtKB-ARBA"/>
</dbReference>
<sequence length="350" mass="41316">MTQDVSFSFLIPVYNAEHHLPTTLDSIIKQDDGTIEIVCVNDGSTDGSMRILQQYAKQYPFIKVFTQQNQGITSARNKALKHATGKWVCFTDNDDIIADNAIKVFHKVDDEDSEIIYFNYEKFTGAFPRQINNRMGNVVSFSDSDITKLQTDLLNRFRDNVPLVSHKVLPTPWAKIYRREFLNLNGLLFHPEVKHEEDIIFNLTALSYCTHAKKVDFIAYYYRWSVTSESHRYRADIFKDVQITLRTYHDVITQRYKNRADMWELYQYRVLWDLLYCVVLGPMHPGNSAPYRERKKQFDHLFSDYPDFKNIFSQTRTTRFEFKQSVLATLIKYRQFWILNLLGSMLNKSR</sequence>
<dbReference type="PANTHER" id="PTHR22916">
    <property type="entry name" value="GLYCOSYLTRANSFERASE"/>
    <property type="match status" value="1"/>
</dbReference>
<dbReference type="InterPro" id="IPR029044">
    <property type="entry name" value="Nucleotide-diphossugar_trans"/>
</dbReference>
<reference evidence="3 5" key="2">
    <citation type="submission" date="2020-10" db="EMBL/GenBank/DDBJ databases">
        <title>Genome sequencing of Bifidobacterium eulemuris_DSMZ_100216.</title>
        <authorList>
            <person name="Kim J."/>
        </authorList>
    </citation>
    <scope>NUCLEOTIDE SEQUENCE [LARGE SCALE GENOMIC DNA]</scope>
    <source>
        <strain evidence="3 5">DSM 100216</strain>
    </source>
</reference>
<gene>
    <name evidence="3" type="ORF">BE0216_08300</name>
    <name evidence="2" type="ORF">BEUL_2185</name>
</gene>
<dbReference type="OrthoDB" id="3226099at2"/>
<dbReference type="PANTHER" id="PTHR22916:SF3">
    <property type="entry name" value="UDP-GLCNAC:BETAGAL BETA-1,3-N-ACETYLGLUCOSAMINYLTRANSFERASE-LIKE PROTEIN 1"/>
    <property type="match status" value="1"/>
</dbReference>
<dbReference type="AlphaFoldDB" id="A0A261FYS6"/>
<dbReference type="KEGG" id="beu:BE0216_08300"/>
<dbReference type="InterPro" id="IPR001173">
    <property type="entry name" value="Glyco_trans_2-like"/>
</dbReference>
<evidence type="ECO:0000313" key="2">
    <source>
        <dbReference type="EMBL" id="OZG64354.1"/>
    </source>
</evidence>
<organism evidence="2 4">
    <name type="scientific">Bifidobacterium eulemuris</name>
    <dbReference type="NCBI Taxonomy" id="1765219"/>
    <lineage>
        <taxon>Bacteria</taxon>
        <taxon>Bacillati</taxon>
        <taxon>Actinomycetota</taxon>
        <taxon>Actinomycetes</taxon>
        <taxon>Bifidobacteriales</taxon>
        <taxon>Bifidobacteriaceae</taxon>
        <taxon>Bifidobacterium</taxon>
    </lineage>
</organism>
<evidence type="ECO:0000313" key="4">
    <source>
        <dbReference type="Proteomes" id="UP000216057"/>
    </source>
</evidence>
<evidence type="ECO:0000313" key="5">
    <source>
        <dbReference type="Proteomes" id="UP000593943"/>
    </source>
</evidence>
<name>A0A261FYS6_9BIFI</name>
<feature type="domain" description="Glycosyltransferase 2-like" evidence="1">
    <location>
        <begin position="8"/>
        <end position="145"/>
    </location>
</feature>
<evidence type="ECO:0000313" key="3">
    <source>
        <dbReference type="EMBL" id="QOL32446.1"/>
    </source>
</evidence>
<reference evidence="2 4" key="1">
    <citation type="journal article" date="2017" name="BMC Genomics">
        <title>Comparative genomic and phylogenomic analyses of the Bifidobacteriaceae family.</title>
        <authorList>
            <person name="Lugli G.A."/>
            <person name="Milani C."/>
            <person name="Turroni F."/>
            <person name="Duranti S."/>
            <person name="Mancabelli L."/>
            <person name="Mangifesta M."/>
            <person name="Ferrario C."/>
            <person name="Modesto M."/>
            <person name="Mattarelli P."/>
            <person name="Jiri K."/>
            <person name="van Sinderen D."/>
            <person name="Ventura M."/>
        </authorList>
    </citation>
    <scope>NUCLEOTIDE SEQUENCE [LARGE SCALE GENOMIC DNA]</scope>
    <source>
        <strain evidence="2 4">DSM 100216</strain>
    </source>
</reference>
<protein>
    <submittedName>
        <fullName evidence="2">Glycosyl transferase</fullName>
    </submittedName>
    <submittedName>
        <fullName evidence="3">Glycosyltransferase</fullName>
    </submittedName>
</protein>
<accession>A0A261FYS6</accession>
<keyword evidence="2" id="KW-0808">Transferase</keyword>
<dbReference type="EMBL" id="MWWZ01000016">
    <property type="protein sequence ID" value="OZG64354.1"/>
    <property type="molecule type" value="Genomic_DNA"/>
</dbReference>
<dbReference type="SUPFAM" id="SSF53448">
    <property type="entry name" value="Nucleotide-diphospho-sugar transferases"/>
    <property type="match status" value="1"/>
</dbReference>